<protein>
    <recommendedName>
        <fullName evidence="3">Ubiquitin-like domain-containing protein</fullName>
    </recommendedName>
</protein>
<dbReference type="AlphaFoldDB" id="A0A1R2BQ70"/>
<gene>
    <name evidence="1" type="ORF">SteCoe_21231</name>
</gene>
<reference evidence="1 2" key="1">
    <citation type="submission" date="2016-11" db="EMBL/GenBank/DDBJ databases">
        <title>The macronuclear genome of Stentor coeruleus: a giant cell with tiny introns.</title>
        <authorList>
            <person name="Slabodnick M."/>
            <person name="Ruby J.G."/>
            <person name="Reiff S.B."/>
            <person name="Swart E.C."/>
            <person name="Gosai S."/>
            <person name="Prabakaran S."/>
            <person name="Witkowska E."/>
            <person name="Larue G.E."/>
            <person name="Fisher S."/>
            <person name="Freeman R.M."/>
            <person name="Gunawardena J."/>
            <person name="Chu W."/>
            <person name="Stover N.A."/>
            <person name="Gregory B.D."/>
            <person name="Nowacki M."/>
            <person name="Derisi J."/>
            <person name="Roy S.W."/>
            <person name="Marshall W.F."/>
            <person name="Sood P."/>
        </authorList>
    </citation>
    <scope>NUCLEOTIDE SEQUENCE [LARGE SCALE GENOMIC DNA]</scope>
    <source>
        <strain evidence="1">WM001</strain>
    </source>
</reference>
<comment type="caution">
    <text evidence="1">The sequence shown here is derived from an EMBL/GenBank/DDBJ whole genome shotgun (WGS) entry which is preliminary data.</text>
</comment>
<accession>A0A1R2BQ70</accession>
<evidence type="ECO:0000313" key="2">
    <source>
        <dbReference type="Proteomes" id="UP000187209"/>
    </source>
</evidence>
<keyword evidence="2" id="KW-1185">Reference proteome</keyword>
<dbReference type="OrthoDB" id="433869at2759"/>
<evidence type="ECO:0000313" key="1">
    <source>
        <dbReference type="EMBL" id="OMJ78877.1"/>
    </source>
</evidence>
<dbReference type="Proteomes" id="UP000187209">
    <property type="component" value="Unassembled WGS sequence"/>
</dbReference>
<organism evidence="1 2">
    <name type="scientific">Stentor coeruleus</name>
    <dbReference type="NCBI Taxonomy" id="5963"/>
    <lineage>
        <taxon>Eukaryota</taxon>
        <taxon>Sar</taxon>
        <taxon>Alveolata</taxon>
        <taxon>Ciliophora</taxon>
        <taxon>Postciliodesmatophora</taxon>
        <taxon>Heterotrichea</taxon>
        <taxon>Heterotrichida</taxon>
        <taxon>Stentoridae</taxon>
        <taxon>Stentor</taxon>
    </lineage>
</organism>
<name>A0A1R2BQ70_9CILI</name>
<proteinExistence type="predicted"/>
<sequence length="76" mass="8486">MEFPLSIPISTKIMAIIDKIIELHGGAANNITICLHKFRPENSLSPTSSLMELGITQEGEINMYYDFRPVSHPLLS</sequence>
<dbReference type="EMBL" id="MPUH01000499">
    <property type="protein sequence ID" value="OMJ78877.1"/>
    <property type="molecule type" value="Genomic_DNA"/>
</dbReference>
<evidence type="ECO:0008006" key="3">
    <source>
        <dbReference type="Google" id="ProtNLM"/>
    </source>
</evidence>